<evidence type="ECO:0000256" key="2">
    <source>
        <dbReference type="ARBA" id="ARBA00022598"/>
    </source>
</evidence>
<dbReference type="GO" id="GO:0004075">
    <property type="term" value="F:biotin carboxylase activity"/>
    <property type="evidence" value="ECO:0007669"/>
    <property type="project" value="UniProtKB-EC"/>
</dbReference>
<dbReference type="OrthoDB" id="9807469at2"/>
<sequence>MQKVLIANRGEIARRIIRTCQERGVKTVAVYSEADKDLPYVSAADESRCIGEPPVAKSYLQMDKMIEVAKEVGADAIHPGYGLLSENDEFARKVIQEGIIWIGPDPEVIALMGDKVVARQTMQNVGVPVVPGADQISTIEDAVQAAEQIGLPVMIKASAGGGGIGMYVCHTLEDVKQFFPTAQSRAKAYFGNDRLFIEKWVSPSRHVEVQIIADASGQVLHLYERECSVQRRNQKVIEESLSPSISSETRIRLHEMAIQAAQAVQYTGVGTVEFLVGPNDEFYFLEMNTRLQVEHPVTECITELDLVSLQLDLAMGNNIPFSQDEVRAKGHAMEFRICAEDPKQFIPSPGKISRFRIPKEKGIRVDAGVKEGSVVTPFYDSLIAKCIVSGSNREEVLEKSKQALQSFEIEGIKTNIPTLIRVLEESKFVQGNYHTQLLKEMGYKA</sequence>
<evidence type="ECO:0000256" key="5">
    <source>
        <dbReference type="ARBA" id="ARBA00023267"/>
    </source>
</evidence>
<keyword evidence="10" id="KW-1185">Reference proteome</keyword>
<dbReference type="PROSITE" id="PS00867">
    <property type="entry name" value="CPSASE_2"/>
    <property type="match status" value="1"/>
</dbReference>
<dbReference type="InterPro" id="IPR005479">
    <property type="entry name" value="CPAse_ATP-bd"/>
</dbReference>
<evidence type="ECO:0000259" key="8">
    <source>
        <dbReference type="PROSITE" id="PS50979"/>
    </source>
</evidence>
<dbReference type="Proteomes" id="UP000251213">
    <property type="component" value="Unassembled WGS sequence"/>
</dbReference>
<dbReference type="InterPro" id="IPR011764">
    <property type="entry name" value="Biotin_carboxylation_dom"/>
</dbReference>
<dbReference type="InterPro" id="IPR050856">
    <property type="entry name" value="Biotin_carboxylase_complex"/>
</dbReference>
<organism evidence="9 10">
    <name type="scientific">Thermoflavimicrobium daqui</name>
    <dbReference type="NCBI Taxonomy" id="2137476"/>
    <lineage>
        <taxon>Bacteria</taxon>
        <taxon>Bacillati</taxon>
        <taxon>Bacillota</taxon>
        <taxon>Bacilli</taxon>
        <taxon>Bacillales</taxon>
        <taxon>Thermoactinomycetaceae</taxon>
        <taxon>Thermoflavimicrobium</taxon>
    </lineage>
</organism>
<dbReference type="GO" id="GO:0005524">
    <property type="term" value="F:ATP binding"/>
    <property type="evidence" value="ECO:0007669"/>
    <property type="project" value="UniProtKB-UniRule"/>
</dbReference>
<dbReference type="PROSITE" id="PS50979">
    <property type="entry name" value="BC"/>
    <property type="match status" value="1"/>
</dbReference>
<evidence type="ECO:0000256" key="1">
    <source>
        <dbReference type="ARBA" id="ARBA00013263"/>
    </source>
</evidence>
<keyword evidence="3 6" id="KW-0547">Nucleotide-binding</keyword>
<dbReference type="SMART" id="SM00878">
    <property type="entry name" value="Biotin_carb_C"/>
    <property type="match status" value="1"/>
</dbReference>
<feature type="domain" description="Biotin carboxylation" evidence="8">
    <location>
        <begin position="1"/>
        <end position="443"/>
    </location>
</feature>
<evidence type="ECO:0000256" key="4">
    <source>
        <dbReference type="ARBA" id="ARBA00022840"/>
    </source>
</evidence>
<keyword evidence="5" id="KW-0092">Biotin</keyword>
<dbReference type="Pfam" id="PF02785">
    <property type="entry name" value="Biotin_carb_C"/>
    <property type="match status" value="1"/>
</dbReference>
<dbReference type="SUPFAM" id="SSF52440">
    <property type="entry name" value="PreATP-grasp domain"/>
    <property type="match status" value="1"/>
</dbReference>
<feature type="domain" description="ATP-grasp" evidence="7">
    <location>
        <begin position="119"/>
        <end position="315"/>
    </location>
</feature>
<reference evidence="9 10" key="2">
    <citation type="submission" date="2018-06" db="EMBL/GenBank/DDBJ databases">
        <authorList>
            <person name="Zhirakovskaya E."/>
        </authorList>
    </citation>
    <scope>NUCLEOTIDE SEQUENCE [LARGE SCALE GENOMIC DNA]</scope>
    <source>
        <strain evidence="9 10">FBKL4.011</strain>
    </source>
</reference>
<dbReference type="Gene3D" id="3.30.470.20">
    <property type="entry name" value="ATP-grasp fold, B domain"/>
    <property type="match status" value="1"/>
</dbReference>
<dbReference type="InterPro" id="IPR016185">
    <property type="entry name" value="PreATP-grasp_dom_sf"/>
</dbReference>
<protein>
    <recommendedName>
        <fullName evidence="1">biotin carboxylase</fullName>
        <ecNumber evidence="1">6.3.4.14</ecNumber>
    </recommendedName>
</protein>
<evidence type="ECO:0000259" key="7">
    <source>
        <dbReference type="PROSITE" id="PS50975"/>
    </source>
</evidence>
<dbReference type="NCBIfam" id="NF006367">
    <property type="entry name" value="PRK08591.1"/>
    <property type="match status" value="1"/>
</dbReference>
<dbReference type="SUPFAM" id="SSF51246">
    <property type="entry name" value="Rudiment single hybrid motif"/>
    <property type="match status" value="1"/>
</dbReference>
<dbReference type="Pfam" id="PF00289">
    <property type="entry name" value="Biotin_carb_N"/>
    <property type="match status" value="1"/>
</dbReference>
<dbReference type="PANTHER" id="PTHR18866">
    <property type="entry name" value="CARBOXYLASE:PYRUVATE/ACETYL-COA/PROPIONYL-COA CARBOXYLASE"/>
    <property type="match status" value="1"/>
</dbReference>
<dbReference type="GO" id="GO:0046872">
    <property type="term" value="F:metal ion binding"/>
    <property type="evidence" value="ECO:0007669"/>
    <property type="project" value="InterPro"/>
</dbReference>
<evidence type="ECO:0000256" key="6">
    <source>
        <dbReference type="PROSITE-ProRule" id="PRU00409"/>
    </source>
</evidence>
<evidence type="ECO:0000256" key="3">
    <source>
        <dbReference type="ARBA" id="ARBA00022741"/>
    </source>
</evidence>
<dbReference type="FunFam" id="3.30.1490.20:FF:000003">
    <property type="entry name" value="acetyl-CoA carboxylase isoform X1"/>
    <property type="match status" value="1"/>
</dbReference>
<dbReference type="PROSITE" id="PS50975">
    <property type="entry name" value="ATP_GRASP"/>
    <property type="match status" value="1"/>
</dbReference>
<name>A0A364K6Z9_9BACL</name>
<keyword evidence="2" id="KW-0436">Ligase</keyword>
<dbReference type="SUPFAM" id="SSF56059">
    <property type="entry name" value="Glutathione synthetase ATP-binding domain-like"/>
    <property type="match status" value="1"/>
</dbReference>
<gene>
    <name evidence="9" type="ORF">DL897_08015</name>
</gene>
<reference evidence="9 10" key="1">
    <citation type="submission" date="2018-06" db="EMBL/GenBank/DDBJ databases">
        <title>Thermoflavimicrobium daqus sp. nov., a thermophilic microbe isolated from Moutai-flavour Daqu.</title>
        <authorList>
            <person name="Wang X."/>
            <person name="Zhou H."/>
        </authorList>
    </citation>
    <scope>NUCLEOTIDE SEQUENCE [LARGE SCALE GENOMIC DNA]</scope>
    <source>
        <strain evidence="9 10">FBKL4.011</strain>
    </source>
</reference>
<dbReference type="AlphaFoldDB" id="A0A364K6Z9"/>
<dbReference type="EC" id="6.3.4.14" evidence="1"/>
<comment type="caution">
    <text evidence="9">The sequence shown here is derived from an EMBL/GenBank/DDBJ whole genome shotgun (WGS) entry which is preliminary data.</text>
</comment>
<dbReference type="Pfam" id="PF02786">
    <property type="entry name" value="CPSase_L_D2"/>
    <property type="match status" value="1"/>
</dbReference>
<dbReference type="FunFam" id="3.40.50.20:FF:000010">
    <property type="entry name" value="Propionyl-CoA carboxylase subunit alpha"/>
    <property type="match status" value="1"/>
</dbReference>
<evidence type="ECO:0000313" key="9">
    <source>
        <dbReference type="EMBL" id="RAL26057.1"/>
    </source>
</evidence>
<proteinExistence type="predicted"/>
<dbReference type="PANTHER" id="PTHR18866:SF33">
    <property type="entry name" value="METHYLCROTONOYL-COA CARBOXYLASE SUBUNIT ALPHA, MITOCHONDRIAL-RELATED"/>
    <property type="match status" value="1"/>
</dbReference>
<dbReference type="InterPro" id="IPR005482">
    <property type="entry name" value="Biotin_COase_C"/>
</dbReference>
<dbReference type="InterPro" id="IPR011761">
    <property type="entry name" value="ATP-grasp"/>
</dbReference>
<accession>A0A364K6Z9</accession>
<evidence type="ECO:0000313" key="10">
    <source>
        <dbReference type="Proteomes" id="UP000251213"/>
    </source>
</evidence>
<keyword evidence="4 6" id="KW-0067">ATP-binding</keyword>
<dbReference type="EMBL" id="QJKK01000003">
    <property type="protein sequence ID" value="RAL26057.1"/>
    <property type="molecule type" value="Genomic_DNA"/>
</dbReference>
<dbReference type="InterPro" id="IPR011054">
    <property type="entry name" value="Rudment_hybrid_motif"/>
</dbReference>
<dbReference type="InterPro" id="IPR005481">
    <property type="entry name" value="BC-like_N"/>
</dbReference>